<evidence type="ECO:0000256" key="4">
    <source>
        <dbReference type="ARBA" id="ARBA00022503"/>
    </source>
</evidence>
<dbReference type="InterPro" id="IPR023696">
    <property type="entry name" value="Ureohydrolase_dom_sf"/>
</dbReference>
<protein>
    <recommendedName>
        <fullName evidence="3 9">Arginase</fullName>
        <ecNumber evidence="2 9">3.5.3.1</ecNumber>
    </recommendedName>
</protein>
<dbReference type="PRINTS" id="PR00116">
    <property type="entry name" value="ARGINASE"/>
</dbReference>
<dbReference type="EMBL" id="JAJIRN010000008">
    <property type="protein sequence ID" value="MCV2369997.1"/>
    <property type="molecule type" value="Genomic_DNA"/>
</dbReference>
<evidence type="ECO:0000313" key="14">
    <source>
        <dbReference type="Proteomes" id="UP001209701"/>
    </source>
</evidence>
<evidence type="ECO:0000256" key="11">
    <source>
        <dbReference type="RuleBase" id="RU003684"/>
    </source>
</evidence>
<dbReference type="GO" id="GO:0004053">
    <property type="term" value="F:arginase activity"/>
    <property type="evidence" value="ECO:0007669"/>
    <property type="project" value="UniProtKB-EC"/>
</dbReference>
<dbReference type="CDD" id="cd09989">
    <property type="entry name" value="Arginase"/>
    <property type="match status" value="1"/>
</dbReference>
<dbReference type="PROSITE" id="PS51409">
    <property type="entry name" value="ARGINASE_2"/>
    <property type="match status" value="1"/>
</dbReference>
<dbReference type="PANTHER" id="PTHR43782:SF3">
    <property type="entry name" value="ARGINASE"/>
    <property type="match status" value="1"/>
</dbReference>
<comment type="cofactor">
    <cofactor evidence="12">
        <name>Mn(2+)</name>
        <dbReference type="ChEBI" id="CHEBI:29035"/>
    </cofactor>
    <text evidence="12">Binds 2 manganese ions per subunit.</text>
</comment>
<evidence type="ECO:0000256" key="8">
    <source>
        <dbReference type="ARBA" id="ARBA00047391"/>
    </source>
</evidence>
<reference evidence="13 14" key="1">
    <citation type="submission" date="2021-11" db="EMBL/GenBank/DDBJ databases">
        <authorList>
            <person name="Liang Q."/>
            <person name="Mou H."/>
            <person name="Liu Z."/>
        </authorList>
    </citation>
    <scope>NUCLEOTIDE SEQUENCE [LARGE SCALE GENOMIC DNA]</scope>
    <source>
        <strain evidence="13 14">CHU3</strain>
    </source>
</reference>
<dbReference type="EC" id="3.5.3.1" evidence="2 9"/>
<evidence type="ECO:0000256" key="6">
    <source>
        <dbReference type="ARBA" id="ARBA00022801"/>
    </source>
</evidence>
<gene>
    <name evidence="13" type="primary">rocF</name>
    <name evidence="13" type="ORF">LNV07_18090</name>
</gene>
<dbReference type="SUPFAM" id="SSF52768">
    <property type="entry name" value="Arginase/deacetylase"/>
    <property type="match status" value="1"/>
</dbReference>
<comment type="pathway">
    <text evidence="1">Nitrogen metabolism; urea cycle; L-ornithine and urea from L-arginine: step 1/1.</text>
</comment>
<dbReference type="Pfam" id="PF00491">
    <property type="entry name" value="Arginase"/>
    <property type="match status" value="1"/>
</dbReference>
<evidence type="ECO:0000256" key="3">
    <source>
        <dbReference type="ARBA" id="ARBA00018123"/>
    </source>
</evidence>
<evidence type="ECO:0000256" key="7">
    <source>
        <dbReference type="ARBA" id="ARBA00023211"/>
    </source>
</evidence>
<dbReference type="PROSITE" id="PS01053">
    <property type="entry name" value="ARGINASE_1"/>
    <property type="match status" value="1"/>
</dbReference>
<keyword evidence="14" id="KW-1185">Reference proteome</keyword>
<dbReference type="RefSeq" id="WP_263572585.1">
    <property type="nucleotide sequence ID" value="NZ_JAJIRN010000008.1"/>
</dbReference>
<keyword evidence="6 11" id="KW-0378">Hydrolase</keyword>
<evidence type="ECO:0000256" key="9">
    <source>
        <dbReference type="NCBIfam" id="TIGR01229"/>
    </source>
</evidence>
<evidence type="ECO:0000256" key="5">
    <source>
        <dbReference type="ARBA" id="ARBA00022723"/>
    </source>
</evidence>
<keyword evidence="5 12" id="KW-0479">Metal-binding</keyword>
<evidence type="ECO:0000256" key="10">
    <source>
        <dbReference type="PROSITE-ProRule" id="PRU00742"/>
    </source>
</evidence>
<evidence type="ECO:0000256" key="12">
    <source>
        <dbReference type="RuleBase" id="RU361159"/>
    </source>
</evidence>
<dbReference type="Proteomes" id="UP001209701">
    <property type="component" value="Unassembled WGS sequence"/>
</dbReference>
<dbReference type="InterPro" id="IPR006035">
    <property type="entry name" value="Ureohydrolase"/>
</dbReference>
<name>A0ABT2YIV3_9BURK</name>
<proteinExistence type="inferred from homology"/>
<keyword evidence="7 12" id="KW-0464">Manganese</keyword>
<dbReference type="Gene3D" id="3.40.800.10">
    <property type="entry name" value="Ureohydrolase domain"/>
    <property type="match status" value="1"/>
</dbReference>
<dbReference type="InterPro" id="IPR014033">
    <property type="entry name" value="Arginase"/>
</dbReference>
<dbReference type="PIRSF" id="PIRSF036979">
    <property type="entry name" value="Arginase"/>
    <property type="match status" value="1"/>
</dbReference>
<comment type="catalytic activity">
    <reaction evidence="8 12">
        <text>L-arginine + H2O = urea + L-ornithine</text>
        <dbReference type="Rhea" id="RHEA:20569"/>
        <dbReference type="ChEBI" id="CHEBI:15377"/>
        <dbReference type="ChEBI" id="CHEBI:16199"/>
        <dbReference type="ChEBI" id="CHEBI:32682"/>
        <dbReference type="ChEBI" id="CHEBI:46911"/>
        <dbReference type="EC" id="3.5.3.1"/>
    </reaction>
</comment>
<dbReference type="NCBIfam" id="TIGR01229">
    <property type="entry name" value="rocF_arginase"/>
    <property type="match status" value="1"/>
</dbReference>
<evidence type="ECO:0000313" key="13">
    <source>
        <dbReference type="EMBL" id="MCV2369997.1"/>
    </source>
</evidence>
<evidence type="ECO:0000256" key="1">
    <source>
        <dbReference type="ARBA" id="ARBA00005098"/>
    </source>
</evidence>
<keyword evidence="4 12" id="KW-0056">Arginine metabolism</keyword>
<dbReference type="PANTHER" id="PTHR43782">
    <property type="entry name" value="ARGINASE"/>
    <property type="match status" value="1"/>
</dbReference>
<organism evidence="13 14">
    <name type="scientific">Roseateles oligotrophus</name>
    <dbReference type="NCBI Taxonomy" id="1769250"/>
    <lineage>
        <taxon>Bacteria</taxon>
        <taxon>Pseudomonadati</taxon>
        <taxon>Pseudomonadota</taxon>
        <taxon>Betaproteobacteria</taxon>
        <taxon>Burkholderiales</taxon>
        <taxon>Sphaerotilaceae</taxon>
        <taxon>Roseateles</taxon>
    </lineage>
</organism>
<dbReference type="InterPro" id="IPR020855">
    <property type="entry name" value="Ureohydrolase_Mn_BS"/>
</dbReference>
<evidence type="ECO:0000256" key="2">
    <source>
        <dbReference type="ARBA" id="ARBA00012168"/>
    </source>
</evidence>
<comment type="caution">
    <text evidence="13">The sequence shown here is derived from an EMBL/GenBank/DDBJ whole genome shotgun (WGS) entry which is preliminary data.</text>
</comment>
<sequence>MTTLRCVSLIGVPTDIGAGARGASMGPEAMRVADLAAALRSHGVDVVDRGNLSGPPNPWLPPVDGYRHLNEVVAWNQSAHDAVYAELKAGRMPIMLGGDHCLGIGSISAVAKHCREVGKKLRILWLDAHADFNTSTLTPSGNIHGMPVACLCGFGPQELIEIGGQVPAISPKWVRQIGIRSVDAGEKRFVHEQDLEVFDMRYIDEMGMRHTMELALATLDANTHLHISFDVDFLDPDIAPGVGTTVPGGPTYREAHLCMEMIANTGFMASLDVVELNPALDVQNKTAKVAVDLVESLFGKSTLMRK</sequence>
<accession>A0ABT2YIV3</accession>
<comment type="similarity">
    <text evidence="10 11">Belongs to the arginase family.</text>
</comment>